<organism evidence="3 4">
    <name type="scientific">Streptococcus gallolyticus</name>
    <dbReference type="NCBI Taxonomy" id="315405"/>
    <lineage>
        <taxon>Bacteria</taxon>
        <taxon>Bacillati</taxon>
        <taxon>Bacillota</taxon>
        <taxon>Bacilli</taxon>
        <taxon>Lactobacillales</taxon>
        <taxon>Streptococcaceae</taxon>
        <taxon>Streptococcus</taxon>
    </lineage>
</organism>
<sequence length="107" mass="12211">MWGFLFKNGGEVMRDLAAVRQEIDKIDEHLITYLAKRQRLVEEAGLLKPKNDIQAVNAQERVEEVIRNCCERARAANLSPRVAEAIWRTMIGAFIALETEVNSQSKK</sequence>
<dbReference type="InterPro" id="IPR036263">
    <property type="entry name" value="Chorismate_II_sf"/>
</dbReference>
<evidence type="ECO:0000313" key="3">
    <source>
        <dbReference type="EMBL" id="CDO17665.1"/>
    </source>
</evidence>
<keyword evidence="1 3" id="KW-0413">Isomerase</keyword>
<dbReference type="PANTHER" id="PTHR38041:SF1">
    <property type="entry name" value="CHORISMATE MUTASE"/>
    <property type="match status" value="1"/>
</dbReference>
<dbReference type="InterPro" id="IPR051331">
    <property type="entry name" value="Chorismate_mutase-related"/>
</dbReference>
<dbReference type="PROSITE" id="PS51168">
    <property type="entry name" value="CHORISMATE_MUT_2"/>
    <property type="match status" value="1"/>
</dbReference>
<dbReference type="SUPFAM" id="SSF48600">
    <property type="entry name" value="Chorismate mutase II"/>
    <property type="match status" value="1"/>
</dbReference>
<dbReference type="SMART" id="SM00830">
    <property type="entry name" value="CM_2"/>
    <property type="match status" value="1"/>
</dbReference>
<evidence type="ECO:0000256" key="1">
    <source>
        <dbReference type="ARBA" id="ARBA00023235"/>
    </source>
</evidence>
<dbReference type="PANTHER" id="PTHR38041">
    <property type="entry name" value="CHORISMATE MUTASE"/>
    <property type="match status" value="1"/>
</dbReference>
<dbReference type="InterPro" id="IPR002701">
    <property type="entry name" value="CM_II_prokaryot"/>
</dbReference>
<feature type="domain" description="Chorismate mutase" evidence="2">
    <location>
        <begin position="10"/>
        <end position="102"/>
    </location>
</feature>
<dbReference type="InterPro" id="IPR036979">
    <property type="entry name" value="CM_dom_sf"/>
</dbReference>
<dbReference type="GO" id="GO:0004106">
    <property type="term" value="F:chorismate mutase activity"/>
    <property type="evidence" value="ECO:0007669"/>
    <property type="project" value="UniProtKB-EC"/>
</dbReference>
<evidence type="ECO:0000313" key="4">
    <source>
        <dbReference type="Proteomes" id="UP000027584"/>
    </source>
</evidence>
<proteinExistence type="predicted"/>
<reference evidence="3 4" key="1">
    <citation type="submission" date="2014-02" db="EMBL/GenBank/DDBJ databases">
        <authorList>
            <person name="Manrique M."/>
        </authorList>
    </citation>
    <scope>NUCLEOTIDE SEQUENCE [LARGE SCALE GENOMIC DNA]</scope>
    <source>
        <strain evidence="3 4">LMG17956</strain>
    </source>
</reference>
<dbReference type="EC" id="5.4.99.5" evidence="3"/>
<name>A0A060RGW5_9STRE</name>
<dbReference type="Gene3D" id="1.20.59.10">
    <property type="entry name" value="Chorismate mutase"/>
    <property type="match status" value="1"/>
</dbReference>
<evidence type="ECO:0000259" key="2">
    <source>
        <dbReference type="PROSITE" id="PS51168"/>
    </source>
</evidence>
<accession>A0A060RGW5</accession>
<protein>
    <submittedName>
        <fullName evidence="3">Chorismate mutase</fullName>
        <ecNumber evidence="3">5.4.99.5</ecNumber>
    </submittedName>
</protein>
<dbReference type="EMBL" id="CCBC010000133">
    <property type="protein sequence ID" value="CDO17665.1"/>
    <property type="molecule type" value="Genomic_DNA"/>
</dbReference>
<dbReference type="GO" id="GO:0046417">
    <property type="term" value="P:chorismate metabolic process"/>
    <property type="evidence" value="ECO:0007669"/>
    <property type="project" value="InterPro"/>
</dbReference>
<dbReference type="Pfam" id="PF01817">
    <property type="entry name" value="CM_2"/>
    <property type="match status" value="1"/>
</dbReference>
<comment type="caution">
    <text evidence="3">The sequence shown here is derived from an EMBL/GenBank/DDBJ whole genome shotgun (WGS) entry which is preliminary data.</text>
</comment>
<dbReference type="Proteomes" id="UP000027584">
    <property type="component" value="Unassembled WGS sequence"/>
</dbReference>
<dbReference type="GO" id="GO:0009697">
    <property type="term" value="P:salicylic acid biosynthetic process"/>
    <property type="evidence" value="ECO:0007669"/>
    <property type="project" value="TreeGrafter"/>
</dbReference>
<dbReference type="AlphaFoldDB" id="A0A060RGW5"/>
<gene>
    <name evidence="3" type="ORF">BN963_SGAL_00858</name>
</gene>
<reference evidence="3 4" key="2">
    <citation type="submission" date="2014-05" db="EMBL/GenBank/DDBJ databases">
        <title>Genome sequence of Streptococcus gallolyticus.</title>
        <authorList>
            <person name="Del Campo R."/>
        </authorList>
    </citation>
    <scope>NUCLEOTIDE SEQUENCE [LARGE SCALE GENOMIC DNA]</scope>
    <source>
        <strain evidence="3 4">LMG17956</strain>
    </source>
</reference>